<dbReference type="InterPro" id="IPR048495">
    <property type="entry name" value="LinB-like_C"/>
</dbReference>
<evidence type="ECO:0000259" key="1">
    <source>
        <dbReference type="Pfam" id="PF21418"/>
    </source>
</evidence>
<sequence>MLVQEELIARTRRLCATDGRLDAALMYGSFAAGEGDAYSDIEFWLFFDPARLAEVDPREWCERVAPVRHLVLNEVGTYVAFFPGLVRGEFHFVATDAIAGVAHWPARGAAVERMVVKDRTGELTPVLEGLPDSAEEGDAEALCGRFANWLLLAHHVAARGELLRAWDALGAVQRHLLWLTRLHEGAVRHWLTPSRGAEGELSGPAYTALAEATAGAADVDRALAAAWRTGRALWRELGVPVPEELFGELDRALGQ</sequence>
<dbReference type="Gene3D" id="3.30.460.10">
    <property type="entry name" value="Beta Polymerase, domain 2"/>
    <property type="match status" value="1"/>
</dbReference>
<dbReference type="Gene3D" id="1.20.120.330">
    <property type="entry name" value="Nucleotidyltransferases domain 2"/>
    <property type="match status" value="1"/>
</dbReference>
<dbReference type="InterPro" id="IPR043519">
    <property type="entry name" value="NT_sf"/>
</dbReference>
<reference evidence="2 3" key="1">
    <citation type="submission" date="2019-10" db="EMBL/GenBank/DDBJ databases">
        <title>Streptomyces smaragdinus sp. nov. and Streptomyces fabii sp. nov., isolated from the gut of fungus growing-termite Macrotermes natalensis.</title>
        <authorList>
            <person name="Schwitalla J."/>
            <person name="Benndorf R."/>
            <person name="Martin K."/>
            <person name="De Beer W."/>
            <person name="Kaster A.-K."/>
            <person name="Vollmers J."/>
            <person name="Poulsen M."/>
            <person name="Beemelmanns C."/>
        </authorList>
    </citation>
    <scope>NUCLEOTIDE SEQUENCE [LARGE SCALE GENOMIC DNA]</scope>
    <source>
        <strain evidence="2 3">RB5</strain>
    </source>
</reference>
<dbReference type="Proteomes" id="UP000466345">
    <property type="component" value="Unassembled WGS sequence"/>
</dbReference>
<evidence type="ECO:0000313" key="3">
    <source>
        <dbReference type="Proteomes" id="UP000466345"/>
    </source>
</evidence>
<dbReference type="Pfam" id="PF21418">
    <property type="entry name" value="LinB-like_C"/>
    <property type="match status" value="1"/>
</dbReference>
<name>A0A7K0CIL0_9ACTN</name>
<proteinExistence type="predicted"/>
<dbReference type="SUPFAM" id="SSF81301">
    <property type="entry name" value="Nucleotidyltransferase"/>
    <property type="match status" value="1"/>
</dbReference>
<organism evidence="2 3">
    <name type="scientific">Streptomyces smaragdinus</name>
    <dbReference type="NCBI Taxonomy" id="2585196"/>
    <lineage>
        <taxon>Bacteria</taxon>
        <taxon>Bacillati</taxon>
        <taxon>Actinomycetota</taxon>
        <taxon>Actinomycetes</taxon>
        <taxon>Kitasatosporales</taxon>
        <taxon>Streptomycetaceae</taxon>
        <taxon>Streptomyces</taxon>
    </lineage>
</organism>
<feature type="domain" description="Lincosamide nucleotidyltransferase-like C-terminal" evidence="1">
    <location>
        <begin position="139"/>
        <end position="237"/>
    </location>
</feature>
<dbReference type="RefSeq" id="WP_153452769.1">
    <property type="nucleotide sequence ID" value="NZ_WEGJ01000011.1"/>
</dbReference>
<dbReference type="AlphaFoldDB" id="A0A7K0CIL0"/>
<comment type="caution">
    <text evidence="2">The sequence shown here is derived from an EMBL/GenBank/DDBJ whole genome shotgun (WGS) entry which is preliminary data.</text>
</comment>
<evidence type="ECO:0000313" key="2">
    <source>
        <dbReference type="EMBL" id="MQY13183.1"/>
    </source>
</evidence>
<protein>
    <recommendedName>
        <fullName evidence="1">Lincosamide nucleotidyltransferase-like C-terminal domain-containing protein</fullName>
    </recommendedName>
</protein>
<dbReference type="OrthoDB" id="65410at2"/>
<accession>A0A7K0CIL0</accession>
<keyword evidence="3" id="KW-1185">Reference proteome</keyword>
<gene>
    <name evidence="2" type="ORF">SRB5_33260</name>
</gene>
<dbReference type="EMBL" id="WEGJ01000011">
    <property type="protein sequence ID" value="MQY13183.1"/>
    <property type="molecule type" value="Genomic_DNA"/>
</dbReference>